<proteinExistence type="inferred from homology"/>
<comment type="similarity">
    <text evidence="1 4">Belongs to the universal ribosomal protein uL22 family.</text>
</comment>
<evidence type="ECO:0000256" key="4">
    <source>
        <dbReference type="RuleBase" id="RU004005"/>
    </source>
</evidence>
<protein>
    <submittedName>
        <fullName evidence="6">Ribosomal protein L22</fullName>
    </submittedName>
</protein>
<feature type="region of interest" description="Disordered" evidence="5">
    <location>
        <begin position="98"/>
        <end position="120"/>
    </location>
</feature>
<dbReference type="RefSeq" id="XP_028464324.1">
    <property type="nucleotide sequence ID" value="XM_028612506.1"/>
</dbReference>
<accession>A0A3N2PPU0</accession>
<dbReference type="SUPFAM" id="SSF54843">
    <property type="entry name" value="Ribosomal protein L22"/>
    <property type="match status" value="1"/>
</dbReference>
<dbReference type="GO" id="GO:0015934">
    <property type="term" value="C:large ribosomal subunit"/>
    <property type="evidence" value="ECO:0007669"/>
    <property type="project" value="InterPro"/>
</dbReference>
<dbReference type="Gene3D" id="3.90.470.10">
    <property type="entry name" value="Ribosomal protein L22/L17"/>
    <property type="match status" value="1"/>
</dbReference>
<dbReference type="EMBL" id="ML119059">
    <property type="protein sequence ID" value="ROT36518.1"/>
    <property type="molecule type" value="Genomic_DNA"/>
</dbReference>
<sequence length="341" mass="38455">MSAHIPSRRIALVAPSALYTLASSNSLATSVPLVQSQRRTKWSISNWFNRGSNTRQPESSGQDLDDPKVRARVIAQQQQSKAPSLSDSIFEDEVKAATGGRDAKGAAQARQPKVAPPEAAAWRIDPDPRARTRWERKKVIQMVRQRTAAEEPSAYARRMERIAATEKELLHRSAFLETSVKKLVMLARQIQGKTLEEALVQMRFSKKKMAAEVKFHLEEARDLAVVSRGMGLGKVNKDATPTPVKIQTKDGETIKVDDPSGLYVAQAWVNKGPIRFRRIEYKARARTGLILRPSTGISVVLKEERTRIREHNEQVAKEAKRKPWVHLPNRPVTAQRPYYSW</sequence>
<evidence type="ECO:0000313" key="7">
    <source>
        <dbReference type="Proteomes" id="UP000272025"/>
    </source>
</evidence>
<dbReference type="GO" id="GO:0003735">
    <property type="term" value="F:structural constituent of ribosome"/>
    <property type="evidence" value="ECO:0007669"/>
    <property type="project" value="InterPro"/>
</dbReference>
<keyword evidence="3 4" id="KW-0687">Ribonucleoprotein</keyword>
<dbReference type="OrthoDB" id="416470at2759"/>
<dbReference type="InterPro" id="IPR036394">
    <property type="entry name" value="Ribosomal_uL22_sf"/>
</dbReference>
<dbReference type="CDD" id="cd00336">
    <property type="entry name" value="Ribosomal_L22"/>
    <property type="match status" value="1"/>
</dbReference>
<keyword evidence="7" id="KW-1185">Reference proteome</keyword>
<dbReference type="PANTHER" id="PTHR13501">
    <property type="entry name" value="CHLOROPLAST 50S RIBOSOMAL PROTEIN L22-RELATED"/>
    <property type="match status" value="1"/>
</dbReference>
<dbReference type="GeneID" id="39580984"/>
<organism evidence="6 7">
    <name type="scientific">Sodiomyces alkalinus (strain CBS 110278 / VKM F-3762 / F11)</name>
    <name type="common">Alkaliphilic filamentous fungus</name>
    <dbReference type="NCBI Taxonomy" id="1314773"/>
    <lineage>
        <taxon>Eukaryota</taxon>
        <taxon>Fungi</taxon>
        <taxon>Dikarya</taxon>
        <taxon>Ascomycota</taxon>
        <taxon>Pezizomycotina</taxon>
        <taxon>Sordariomycetes</taxon>
        <taxon>Hypocreomycetidae</taxon>
        <taxon>Glomerellales</taxon>
        <taxon>Plectosphaerellaceae</taxon>
        <taxon>Sodiomyces</taxon>
    </lineage>
</organism>
<dbReference type="InterPro" id="IPR001063">
    <property type="entry name" value="Ribosomal_uL22"/>
</dbReference>
<dbReference type="STRING" id="1314773.A0A3N2PPU0"/>
<evidence type="ECO:0000313" key="6">
    <source>
        <dbReference type="EMBL" id="ROT36518.1"/>
    </source>
</evidence>
<keyword evidence="2 4" id="KW-0689">Ribosomal protein</keyword>
<dbReference type="PANTHER" id="PTHR13501:SF10">
    <property type="entry name" value="LARGE RIBOSOMAL SUBUNIT PROTEIN UL22M"/>
    <property type="match status" value="1"/>
</dbReference>
<reference evidence="6 7" key="1">
    <citation type="journal article" date="2018" name="Mol. Ecol.">
        <title>The obligate alkalophilic soda-lake fungus Sodiomyces alkalinus has shifted to a protein diet.</title>
        <authorList>
            <person name="Grum-Grzhimaylo A.A."/>
            <person name="Falkoski D.L."/>
            <person name="van den Heuvel J."/>
            <person name="Valero-Jimenez C.A."/>
            <person name="Min B."/>
            <person name="Choi I.G."/>
            <person name="Lipzen A."/>
            <person name="Daum C.G."/>
            <person name="Aanen D.K."/>
            <person name="Tsang A."/>
            <person name="Henrissat B."/>
            <person name="Bilanenko E.N."/>
            <person name="de Vries R.P."/>
            <person name="van Kan J.A.L."/>
            <person name="Grigoriev I.V."/>
            <person name="Debets A.J.M."/>
        </authorList>
    </citation>
    <scope>NUCLEOTIDE SEQUENCE [LARGE SCALE GENOMIC DNA]</scope>
    <source>
        <strain evidence="6 7">F11</strain>
    </source>
</reference>
<evidence type="ECO:0000256" key="3">
    <source>
        <dbReference type="ARBA" id="ARBA00023274"/>
    </source>
</evidence>
<evidence type="ECO:0000256" key="5">
    <source>
        <dbReference type="SAM" id="MobiDB-lite"/>
    </source>
</evidence>
<dbReference type="AlphaFoldDB" id="A0A3N2PPU0"/>
<dbReference type="FunFam" id="3.90.470.10:FF:000017">
    <property type="entry name" value="54S ribosomal protein L22, mitochondrial"/>
    <property type="match status" value="1"/>
</dbReference>
<dbReference type="Proteomes" id="UP000272025">
    <property type="component" value="Unassembled WGS sequence"/>
</dbReference>
<dbReference type="Pfam" id="PF00237">
    <property type="entry name" value="Ribosomal_L22"/>
    <property type="match status" value="1"/>
</dbReference>
<evidence type="ECO:0000256" key="2">
    <source>
        <dbReference type="ARBA" id="ARBA00022980"/>
    </source>
</evidence>
<dbReference type="InterPro" id="IPR047867">
    <property type="entry name" value="Ribosomal_uL22_bac/org-type"/>
</dbReference>
<evidence type="ECO:0000256" key="1">
    <source>
        <dbReference type="ARBA" id="ARBA00009451"/>
    </source>
</evidence>
<gene>
    <name evidence="6" type="ORF">SODALDRAFT_335615</name>
</gene>
<name>A0A3N2PPU0_SODAK</name>
<dbReference type="GO" id="GO:0006412">
    <property type="term" value="P:translation"/>
    <property type="evidence" value="ECO:0007669"/>
    <property type="project" value="InterPro"/>
</dbReference>